<keyword evidence="3" id="KW-1185">Reference proteome</keyword>
<evidence type="ECO:0000313" key="2">
    <source>
        <dbReference type="EMBL" id="KIR60085.1"/>
    </source>
</evidence>
<feature type="compositionally biased region" description="Polar residues" evidence="1">
    <location>
        <begin position="23"/>
        <end position="36"/>
    </location>
</feature>
<dbReference type="EMBL" id="KN848898">
    <property type="protein sequence ID" value="KIR60085.1"/>
    <property type="molecule type" value="Genomic_DNA"/>
</dbReference>
<sequence length="62" mass="7539">MKQLRRGLEPNQRQRNKRLRANQVHSSHQYPTNNISNLPSLPRLLLHWQCLPRPYQDKRLNQ</sequence>
<feature type="region of interest" description="Disordered" evidence="1">
    <location>
        <begin position="1"/>
        <end position="36"/>
    </location>
</feature>
<accession>A0ABR5B927</accession>
<gene>
    <name evidence="2" type="ORF">I314_03936</name>
</gene>
<name>A0ABR5B927_CRYGA</name>
<protein>
    <submittedName>
        <fullName evidence="2">Uncharacterized protein</fullName>
    </submittedName>
</protein>
<organism evidence="2 3">
    <name type="scientific">Cryptococcus bacillisporus CA1873</name>
    <dbReference type="NCBI Taxonomy" id="1296111"/>
    <lineage>
        <taxon>Eukaryota</taxon>
        <taxon>Fungi</taxon>
        <taxon>Dikarya</taxon>
        <taxon>Basidiomycota</taxon>
        <taxon>Agaricomycotina</taxon>
        <taxon>Tremellomycetes</taxon>
        <taxon>Tremellales</taxon>
        <taxon>Cryptococcaceae</taxon>
        <taxon>Cryptococcus</taxon>
        <taxon>Cryptococcus gattii species complex</taxon>
    </lineage>
</organism>
<proteinExistence type="predicted"/>
<evidence type="ECO:0000313" key="3">
    <source>
        <dbReference type="Proteomes" id="UP000053800"/>
    </source>
</evidence>
<evidence type="ECO:0000256" key="1">
    <source>
        <dbReference type="SAM" id="MobiDB-lite"/>
    </source>
</evidence>
<reference evidence="2 3" key="1">
    <citation type="submission" date="2015-01" db="EMBL/GenBank/DDBJ databases">
        <title>The Genome Sequence of Cryptococcus gattii CA1873.</title>
        <authorList>
            <consortium name="The Broad Institute Genomics Platform"/>
            <person name="Cuomo C."/>
            <person name="Litvintseva A."/>
            <person name="Chen Y."/>
            <person name="Heitman J."/>
            <person name="Sun S."/>
            <person name="Springer D."/>
            <person name="Dromer F."/>
            <person name="Young S."/>
            <person name="Zeng Q."/>
            <person name="Gargeya S."/>
            <person name="Abouelleil A."/>
            <person name="Alvarado L."/>
            <person name="Chapman S.B."/>
            <person name="Gainer-Dewar J."/>
            <person name="Goldberg J."/>
            <person name="Griggs A."/>
            <person name="Gujja S."/>
            <person name="Hansen M."/>
            <person name="Howarth C."/>
            <person name="Imamovic A."/>
            <person name="Larimer J."/>
            <person name="Murphy C."/>
            <person name="Naylor J."/>
            <person name="Pearson M."/>
            <person name="Priest M."/>
            <person name="Roberts A."/>
            <person name="Saif S."/>
            <person name="Shea T."/>
            <person name="Sykes S."/>
            <person name="Wortman J."/>
            <person name="Nusbaum C."/>
            <person name="Birren B."/>
        </authorList>
    </citation>
    <scope>NUCLEOTIDE SEQUENCE [LARGE SCALE GENOMIC DNA]</scope>
    <source>
        <strain evidence="2 3">CA1873</strain>
    </source>
</reference>
<dbReference type="Proteomes" id="UP000053800">
    <property type="component" value="Unassembled WGS sequence"/>
</dbReference>